<accession>A0ABP0TPI2</accession>
<keyword evidence="5" id="KW-0813">Transport</keyword>
<evidence type="ECO:0000256" key="2">
    <source>
        <dbReference type="ARBA" id="ARBA00004298"/>
    </source>
</evidence>
<keyword evidence="13" id="KW-0732">Signal</keyword>
<evidence type="ECO:0000313" key="14">
    <source>
        <dbReference type="EMBL" id="CAK9199199.1"/>
    </source>
</evidence>
<evidence type="ECO:0000256" key="8">
    <source>
        <dbReference type="ARBA" id="ARBA00022792"/>
    </source>
</evidence>
<feature type="chain" id="PRO_5045516035" description="NADH dehydrogenase [ubiquinone] 1 alpha subcomplex subunit 1" evidence="13">
    <location>
        <begin position="23"/>
        <end position="104"/>
    </location>
</feature>
<keyword evidence="12" id="KW-0472">Membrane</keyword>
<name>A0ABP0TPI2_9BRYO</name>
<evidence type="ECO:0000256" key="4">
    <source>
        <dbReference type="ARBA" id="ARBA00016392"/>
    </source>
</evidence>
<proteinExistence type="inferred from homology"/>
<evidence type="ECO:0000256" key="11">
    <source>
        <dbReference type="ARBA" id="ARBA00023128"/>
    </source>
</evidence>
<keyword evidence="15" id="KW-1185">Reference proteome</keyword>
<sequence>MSWESMLPMAVISAMIFVMANSQDVINRFTTGKPKHPRNDAWDRAMDERDARIKEEATRAHQLKFELYLLLIKVRSRLSWTSLSNQARQIRKLRSLERPTIAFQ</sequence>
<comment type="function">
    <text evidence="1">Accessory subunit of the mitochondrial membrane respiratory chain NADH dehydrogenase (Complex I), that is believed not to be involved in catalysis. Complex I functions in the transfer of electrons from NADH to the respiratory chain. The immediate electron acceptor for the enzyme is believed to be ubiquinone.</text>
</comment>
<protein>
    <recommendedName>
        <fullName evidence="4">NADH dehydrogenase [ubiquinone] 1 alpha subcomplex subunit 1</fullName>
    </recommendedName>
</protein>
<evidence type="ECO:0000256" key="6">
    <source>
        <dbReference type="ARBA" id="ARBA00022660"/>
    </source>
</evidence>
<keyword evidence="9" id="KW-0249">Electron transport</keyword>
<dbReference type="Pfam" id="PF15879">
    <property type="entry name" value="MWFE"/>
    <property type="match status" value="1"/>
</dbReference>
<dbReference type="PANTHER" id="PTHR17098">
    <property type="entry name" value="NADH-UBIQUINONE OXIDOREDUCTASE MWFE SUBUNIT"/>
    <property type="match status" value="1"/>
</dbReference>
<comment type="similarity">
    <text evidence="3">Belongs to the complex I NDUFA1 subunit family.</text>
</comment>
<dbReference type="Proteomes" id="UP001497512">
    <property type="component" value="Chromosome 12"/>
</dbReference>
<evidence type="ECO:0000256" key="13">
    <source>
        <dbReference type="SAM" id="SignalP"/>
    </source>
</evidence>
<keyword evidence="8" id="KW-0999">Mitochondrion inner membrane</keyword>
<evidence type="ECO:0000256" key="1">
    <source>
        <dbReference type="ARBA" id="ARBA00003195"/>
    </source>
</evidence>
<feature type="signal peptide" evidence="13">
    <location>
        <begin position="1"/>
        <end position="22"/>
    </location>
</feature>
<keyword evidence="6" id="KW-0679">Respiratory chain</keyword>
<dbReference type="InterPro" id="IPR017384">
    <property type="entry name" value="NADH_Ub_cplx-1_asu_su-1"/>
</dbReference>
<evidence type="ECO:0000256" key="10">
    <source>
        <dbReference type="ARBA" id="ARBA00022989"/>
    </source>
</evidence>
<organism evidence="14 15">
    <name type="scientific">Sphagnum troendelagicum</name>
    <dbReference type="NCBI Taxonomy" id="128251"/>
    <lineage>
        <taxon>Eukaryota</taxon>
        <taxon>Viridiplantae</taxon>
        <taxon>Streptophyta</taxon>
        <taxon>Embryophyta</taxon>
        <taxon>Bryophyta</taxon>
        <taxon>Sphagnophytina</taxon>
        <taxon>Sphagnopsida</taxon>
        <taxon>Sphagnales</taxon>
        <taxon>Sphagnaceae</taxon>
        <taxon>Sphagnum</taxon>
    </lineage>
</organism>
<gene>
    <name evidence="14" type="ORF">CSSPTR1EN2_LOCUS4817</name>
</gene>
<evidence type="ECO:0000256" key="3">
    <source>
        <dbReference type="ARBA" id="ARBA00009960"/>
    </source>
</evidence>
<keyword evidence="7" id="KW-0812">Transmembrane</keyword>
<dbReference type="EMBL" id="OZ019904">
    <property type="protein sequence ID" value="CAK9199199.1"/>
    <property type="molecule type" value="Genomic_DNA"/>
</dbReference>
<reference evidence="14" key="1">
    <citation type="submission" date="2024-02" db="EMBL/GenBank/DDBJ databases">
        <authorList>
            <consortium name="ELIXIR-Norway"/>
            <consortium name="Elixir Norway"/>
        </authorList>
    </citation>
    <scope>NUCLEOTIDE SEQUENCE</scope>
</reference>
<dbReference type="PANTHER" id="PTHR17098:SF2">
    <property type="entry name" value="NADH DEHYDROGENASE [UBIQUINONE] 1 ALPHA SUBCOMPLEX SUBUNIT 1"/>
    <property type="match status" value="1"/>
</dbReference>
<evidence type="ECO:0000256" key="7">
    <source>
        <dbReference type="ARBA" id="ARBA00022692"/>
    </source>
</evidence>
<comment type="subcellular location">
    <subcellularLocation>
        <location evidence="2">Mitochondrion inner membrane</location>
        <topology evidence="2">Single-pass membrane protein</topology>
        <orientation evidence="2">Matrix side</orientation>
    </subcellularLocation>
</comment>
<keyword evidence="10" id="KW-1133">Transmembrane helix</keyword>
<evidence type="ECO:0000256" key="5">
    <source>
        <dbReference type="ARBA" id="ARBA00022448"/>
    </source>
</evidence>
<evidence type="ECO:0000256" key="12">
    <source>
        <dbReference type="ARBA" id="ARBA00023136"/>
    </source>
</evidence>
<evidence type="ECO:0000256" key="9">
    <source>
        <dbReference type="ARBA" id="ARBA00022982"/>
    </source>
</evidence>
<keyword evidence="11" id="KW-0496">Mitochondrion</keyword>
<evidence type="ECO:0000313" key="15">
    <source>
        <dbReference type="Proteomes" id="UP001497512"/>
    </source>
</evidence>